<feature type="region of interest" description="Disordered" evidence="1">
    <location>
        <begin position="1"/>
        <end position="55"/>
    </location>
</feature>
<accession>K0R573</accession>
<evidence type="ECO:0000256" key="1">
    <source>
        <dbReference type="SAM" id="MobiDB-lite"/>
    </source>
</evidence>
<evidence type="ECO:0000313" key="2">
    <source>
        <dbReference type="EMBL" id="EJK46989.1"/>
    </source>
</evidence>
<feature type="compositionally biased region" description="Basic and acidic residues" evidence="1">
    <location>
        <begin position="34"/>
        <end position="44"/>
    </location>
</feature>
<reference evidence="2 3" key="1">
    <citation type="journal article" date="2012" name="Genome Biol.">
        <title>Genome and low-iron response of an oceanic diatom adapted to chronic iron limitation.</title>
        <authorList>
            <person name="Lommer M."/>
            <person name="Specht M."/>
            <person name="Roy A.S."/>
            <person name="Kraemer L."/>
            <person name="Andreson R."/>
            <person name="Gutowska M.A."/>
            <person name="Wolf J."/>
            <person name="Bergner S.V."/>
            <person name="Schilhabel M.B."/>
            <person name="Klostermeier U.C."/>
            <person name="Beiko R.G."/>
            <person name="Rosenstiel P."/>
            <person name="Hippler M."/>
            <person name="Laroche J."/>
        </authorList>
    </citation>
    <scope>NUCLEOTIDE SEQUENCE [LARGE SCALE GENOMIC DNA]</scope>
    <source>
        <strain evidence="2 3">CCMP1005</strain>
    </source>
</reference>
<feature type="non-terminal residue" evidence="2">
    <location>
        <position position="1"/>
    </location>
</feature>
<evidence type="ECO:0000313" key="3">
    <source>
        <dbReference type="Proteomes" id="UP000266841"/>
    </source>
</evidence>
<comment type="caution">
    <text evidence="2">The sequence shown here is derived from an EMBL/GenBank/DDBJ whole genome shotgun (WGS) entry which is preliminary data.</text>
</comment>
<sequence length="397" mass="42213">LSVAGSPGLGTLYDSGSPLPDDVEYCTAPPVEAEVDRRRSDPQCRVRGRGRSSPERSALLRRRRCLLCQGPQEEQTARGAIRDVINGLRVSKNVISPWVHFAACNRCPERPQGIEGLMGGGLISACNLGEARTPLFMSNAGDGESSRGMRLWSAAAHHAGDDESGNAIILGLHVGVRHGTNQDTRGTCGTWDSGPAAPAAPANKGSHWTKFRSSVRLCEANQAHLKLCPNKDNKDEDATTDGGLALTTVSRSNQATQQVLFGGVAVGRKAGVGPVSAVSVNDAPLAGPQECVGKENETGLGQASKPLKSPFAFQLLRVETQECSPSSMTPSIALAKVFLSVHIASGTVIVFAWISMFDQQFDIEAGESKESKVRFQVERNLSVFKAVKGVKQKDMIG</sequence>
<proteinExistence type="predicted"/>
<gene>
    <name evidence="2" type="ORF">THAOC_34320</name>
</gene>
<keyword evidence="3" id="KW-1185">Reference proteome</keyword>
<dbReference type="EMBL" id="AGNL01047424">
    <property type="protein sequence ID" value="EJK46989.1"/>
    <property type="molecule type" value="Genomic_DNA"/>
</dbReference>
<dbReference type="AlphaFoldDB" id="K0R573"/>
<protein>
    <submittedName>
        <fullName evidence="2">Uncharacterized protein</fullName>
    </submittedName>
</protein>
<organism evidence="2 3">
    <name type="scientific">Thalassiosira oceanica</name>
    <name type="common">Marine diatom</name>
    <dbReference type="NCBI Taxonomy" id="159749"/>
    <lineage>
        <taxon>Eukaryota</taxon>
        <taxon>Sar</taxon>
        <taxon>Stramenopiles</taxon>
        <taxon>Ochrophyta</taxon>
        <taxon>Bacillariophyta</taxon>
        <taxon>Coscinodiscophyceae</taxon>
        <taxon>Thalassiosirophycidae</taxon>
        <taxon>Thalassiosirales</taxon>
        <taxon>Thalassiosiraceae</taxon>
        <taxon>Thalassiosira</taxon>
    </lineage>
</organism>
<name>K0R573_THAOC</name>
<dbReference type="Proteomes" id="UP000266841">
    <property type="component" value="Unassembled WGS sequence"/>
</dbReference>